<dbReference type="CDD" id="cd00303">
    <property type="entry name" value="retropepsin_like"/>
    <property type="match status" value="1"/>
</dbReference>
<feature type="coiled-coil region" evidence="1">
    <location>
        <begin position="10"/>
        <end position="44"/>
    </location>
</feature>
<dbReference type="Proteomes" id="UP001151760">
    <property type="component" value="Unassembled WGS sequence"/>
</dbReference>
<name>A0ABQ5J610_9ASTR</name>
<dbReference type="PANTHER" id="PTHR33067">
    <property type="entry name" value="RNA-DIRECTED DNA POLYMERASE-RELATED"/>
    <property type="match status" value="1"/>
</dbReference>
<dbReference type="SUPFAM" id="SSF50630">
    <property type="entry name" value="Acid proteases"/>
    <property type="match status" value="1"/>
</dbReference>
<dbReference type="InterPro" id="IPR021109">
    <property type="entry name" value="Peptidase_aspartic_dom_sf"/>
</dbReference>
<evidence type="ECO:0000256" key="1">
    <source>
        <dbReference type="SAM" id="Coils"/>
    </source>
</evidence>
<reference evidence="3" key="2">
    <citation type="submission" date="2022-01" db="EMBL/GenBank/DDBJ databases">
        <authorList>
            <person name="Yamashiro T."/>
            <person name="Shiraishi A."/>
            <person name="Satake H."/>
            <person name="Nakayama K."/>
        </authorList>
    </citation>
    <scope>NUCLEOTIDE SEQUENCE</scope>
</reference>
<keyword evidence="3" id="KW-0695">RNA-directed DNA polymerase</keyword>
<feature type="non-terminal residue" evidence="3">
    <location>
        <position position="455"/>
    </location>
</feature>
<proteinExistence type="predicted"/>
<feature type="compositionally biased region" description="Low complexity" evidence="2">
    <location>
        <begin position="115"/>
        <end position="126"/>
    </location>
</feature>
<reference evidence="3" key="1">
    <citation type="journal article" date="2022" name="Int. J. Mol. Sci.">
        <title>Draft Genome of Tanacetum Coccineum: Genomic Comparison of Closely Related Tanacetum-Family Plants.</title>
        <authorList>
            <person name="Yamashiro T."/>
            <person name="Shiraishi A."/>
            <person name="Nakayama K."/>
            <person name="Satake H."/>
        </authorList>
    </citation>
    <scope>NUCLEOTIDE SEQUENCE</scope>
</reference>
<dbReference type="Gene3D" id="2.40.70.10">
    <property type="entry name" value="Acid Proteases"/>
    <property type="match status" value="1"/>
</dbReference>
<keyword evidence="4" id="KW-1185">Reference proteome</keyword>
<evidence type="ECO:0000313" key="4">
    <source>
        <dbReference type="Proteomes" id="UP001151760"/>
    </source>
</evidence>
<feature type="region of interest" description="Disordered" evidence="2">
    <location>
        <begin position="97"/>
        <end position="138"/>
    </location>
</feature>
<keyword evidence="3" id="KW-0808">Transferase</keyword>
<organism evidence="3 4">
    <name type="scientific">Tanacetum coccineum</name>
    <dbReference type="NCBI Taxonomy" id="301880"/>
    <lineage>
        <taxon>Eukaryota</taxon>
        <taxon>Viridiplantae</taxon>
        <taxon>Streptophyta</taxon>
        <taxon>Embryophyta</taxon>
        <taxon>Tracheophyta</taxon>
        <taxon>Spermatophyta</taxon>
        <taxon>Magnoliopsida</taxon>
        <taxon>eudicotyledons</taxon>
        <taxon>Gunneridae</taxon>
        <taxon>Pentapetalae</taxon>
        <taxon>asterids</taxon>
        <taxon>campanulids</taxon>
        <taxon>Asterales</taxon>
        <taxon>Asteraceae</taxon>
        <taxon>Asteroideae</taxon>
        <taxon>Anthemideae</taxon>
        <taxon>Anthemidinae</taxon>
        <taxon>Tanacetum</taxon>
    </lineage>
</organism>
<evidence type="ECO:0000256" key="2">
    <source>
        <dbReference type="SAM" id="MobiDB-lite"/>
    </source>
</evidence>
<evidence type="ECO:0000313" key="3">
    <source>
        <dbReference type="EMBL" id="GJU07972.1"/>
    </source>
</evidence>
<accession>A0ABQ5J610</accession>
<keyword evidence="1" id="KW-0175">Coiled coil</keyword>
<dbReference type="PANTHER" id="PTHR33067:SF35">
    <property type="entry name" value="ASPARTIC PEPTIDASE DDI1-TYPE DOMAIN-CONTAINING PROTEIN"/>
    <property type="match status" value="1"/>
</dbReference>
<dbReference type="EMBL" id="BQNB010021590">
    <property type="protein sequence ID" value="GJU07972.1"/>
    <property type="molecule type" value="Genomic_DNA"/>
</dbReference>
<gene>
    <name evidence="3" type="ORF">Tco_1124402</name>
</gene>
<sequence>MTKNDFEIYVKANDAVMRNMQDQNQNLQNQMTNLTDMLSKFMNSNTASTSGSGTLPSNTITNPKVDLKGITTRSGVAYQGPTIPTTTSSLPNVVERETEVTKDTVPPTNNRSTEDVQPPVVQDQPQMTNSEPVVTPISAPMPNLKLSITYPSRRNDEKHREKANDQFEKFYKIFQDMSFKISLADALNLMPKFASTLKALIGNKEKLSEMARTPLNEHCLAVILNKLPEKLGDPSKFLIPCDFPRMEECLALADLGASISLMPLSVWKKLSLPELTPTCMTLELAERSITKPIGIAEDVYLKVGKFKFPADFVVVDFDADPRVPLILGRSFLKTGRALIDIYEGELTLRVGKEAVTFNLDQTSRYSSNYDDMTANRIDVIEMACEEYSQEVLGFSDVISSGNPTPYYDPIVSTSSPTLTRFGDSDFLLLEEADAFLALDDDLTSPEVNNSYYDLD</sequence>
<comment type="caution">
    <text evidence="3">The sequence shown here is derived from an EMBL/GenBank/DDBJ whole genome shotgun (WGS) entry which is preliminary data.</text>
</comment>
<protein>
    <submittedName>
        <fullName evidence="3">Reverse transcriptase domain-containing protein</fullName>
    </submittedName>
</protein>
<keyword evidence="3" id="KW-0548">Nucleotidyltransferase</keyword>
<dbReference type="GO" id="GO:0003964">
    <property type="term" value="F:RNA-directed DNA polymerase activity"/>
    <property type="evidence" value="ECO:0007669"/>
    <property type="project" value="UniProtKB-KW"/>
</dbReference>